<dbReference type="Proteomes" id="UP001296921">
    <property type="component" value="Unassembled WGS sequence"/>
</dbReference>
<proteinExistence type="predicted"/>
<evidence type="ECO:0000313" key="3">
    <source>
        <dbReference type="Proteomes" id="UP001296921"/>
    </source>
</evidence>
<dbReference type="Pfam" id="PF11823">
    <property type="entry name" value="Se_S_carrier"/>
    <property type="match status" value="1"/>
</dbReference>
<dbReference type="RefSeq" id="WP_218465636.1">
    <property type="nucleotide sequence ID" value="NZ_JADRCR010000001.1"/>
</dbReference>
<comment type="caution">
    <text evidence="2">The sequence shown here is derived from an EMBL/GenBank/DDBJ whole genome shotgun (WGS) entry which is preliminary data.</text>
</comment>
<evidence type="ECO:0000259" key="1">
    <source>
        <dbReference type="Pfam" id="PF11823"/>
    </source>
</evidence>
<gene>
    <name evidence="2" type="ORF">I2494_02110</name>
</gene>
<evidence type="ECO:0000313" key="2">
    <source>
        <dbReference type="EMBL" id="MBK5142529.1"/>
    </source>
</evidence>
<accession>A0ABS1ILA7</accession>
<sequence>MSREYLFLFHTPLGVIQLKKRLNEWGIHFLVIDAPRVLSAECGMAMRFELTESHQYSALINSQVKSIYQITTEGYVVLWLDAQ</sequence>
<dbReference type="EMBL" id="JADRCR010000001">
    <property type="protein sequence ID" value="MBK5142529.1"/>
    <property type="molecule type" value="Genomic_DNA"/>
</dbReference>
<keyword evidence="3" id="KW-1185">Reference proteome</keyword>
<reference evidence="2 3" key="1">
    <citation type="submission" date="2020-11" db="EMBL/GenBank/DDBJ databases">
        <title>Insectihabitans protaetiae gen. nov. sp. nov. and Insectihabitans allomyrinae sp. nov., isolated from larvae of Protaetia brevitarsis seulensis and Allomyrina dichotoma, respectively.</title>
        <authorList>
            <person name="Lee S.D."/>
            <person name="Byeon Y.-S."/>
            <person name="Kim S.-M."/>
            <person name="Yang H.L."/>
            <person name="Kim I.S."/>
        </authorList>
    </citation>
    <scope>NUCLEOTIDE SEQUENCE [LARGE SCALE GENOMIC DNA]</scope>
    <source>
        <strain evidence="2 3">BWR-B9</strain>
    </source>
</reference>
<name>A0ABS1ILA7_9GAMM</name>
<dbReference type="InterPro" id="IPR021778">
    <property type="entry name" value="Se/S_carrier-like"/>
</dbReference>
<protein>
    <submittedName>
        <fullName evidence="2">DUF3343 domain-containing protein</fullName>
    </submittedName>
</protein>
<feature type="domain" description="Putative Se/S carrier protein-like" evidence="1">
    <location>
        <begin position="4"/>
        <end position="63"/>
    </location>
</feature>
<organism evidence="2 3">
    <name type="scientific">Limnobaculum allomyrinae</name>
    <dbReference type="NCBI Taxonomy" id="2791986"/>
    <lineage>
        <taxon>Bacteria</taxon>
        <taxon>Pseudomonadati</taxon>
        <taxon>Pseudomonadota</taxon>
        <taxon>Gammaproteobacteria</taxon>
        <taxon>Enterobacterales</taxon>
        <taxon>Budviciaceae</taxon>
        <taxon>Limnobaculum</taxon>
    </lineage>
</organism>